<dbReference type="OrthoDB" id="10450356at2759"/>
<evidence type="ECO:0000256" key="2">
    <source>
        <dbReference type="SAM" id="Phobius"/>
    </source>
</evidence>
<comment type="caution">
    <text evidence="3">The sequence shown here is derived from an EMBL/GenBank/DDBJ whole genome shotgun (WGS) entry which is preliminary data.</text>
</comment>
<dbReference type="VEuPathDB" id="FungiDB:DFL_007540"/>
<sequence>MRISMPLPPTDPITPPESEPEPLLPLYTPSTTLPPAYTTHRSDRLLLYSSSSSSQSLKSEELSEKEQRTTGKLPLFSITGHTRLKIHNYLRLIHRLLFCFLLLNTALFALIVYNLDETSLLTIPGAEDRICPCPLQQLNYPPPVPREYGSVALSGRWAAVGECYAFLNKGVGVLERKEYEKLGVWRECVEEVGKVREWREWAMWVAIPVMCVVEAVAAWSWWWCLREVEREEEQEGVQKRGKV</sequence>
<accession>A0A436ZVZ3</accession>
<evidence type="ECO:0000256" key="1">
    <source>
        <dbReference type="SAM" id="MobiDB-lite"/>
    </source>
</evidence>
<feature type="compositionally biased region" description="Low complexity" evidence="1">
    <location>
        <begin position="24"/>
        <end position="37"/>
    </location>
</feature>
<feature type="transmembrane region" description="Helical" evidence="2">
    <location>
        <begin position="92"/>
        <end position="113"/>
    </location>
</feature>
<dbReference type="GeneID" id="93589851"/>
<feature type="region of interest" description="Disordered" evidence="1">
    <location>
        <begin position="1"/>
        <end position="37"/>
    </location>
</feature>
<feature type="transmembrane region" description="Helical" evidence="2">
    <location>
        <begin position="201"/>
        <end position="224"/>
    </location>
</feature>
<dbReference type="RefSeq" id="XP_067488685.1">
    <property type="nucleotide sequence ID" value="XM_067637139.1"/>
</dbReference>
<feature type="compositionally biased region" description="Pro residues" evidence="1">
    <location>
        <begin position="1"/>
        <end position="17"/>
    </location>
</feature>
<keyword evidence="4" id="KW-1185">Reference proteome</keyword>
<keyword evidence="2" id="KW-0472">Membrane</keyword>
<keyword evidence="2" id="KW-1133">Transmembrane helix</keyword>
<reference evidence="3 4" key="1">
    <citation type="submission" date="2019-01" db="EMBL/GenBank/DDBJ databases">
        <title>Intercellular communication is required for trap formation in the nematode-trapping fungus Duddingtonia flagrans.</title>
        <authorList>
            <person name="Youssar L."/>
            <person name="Wernet V."/>
            <person name="Hensel N."/>
            <person name="Hildebrandt H.-G."/>
            <person name="Fischer R."/>
        </authorList>
    </citation>
    <scope>NUCLEOTIDE SEQUENCE [LARGE SCALE GENOMIC DNA]</scope>
    <source>
        <strain evidence="3 4">CBS H-5679</strain>
    </source>
</reference>
<keyword evidence="2" id="KW-0812">Transmembrane</keyword>
<dbReference type="Proteomes" id="UP000283090">
    <property type="component" value="Unassembled WGS sequence"/>
</dbReference>
<evidence type="ECO:0000313" key="4">
    <source>
        <dbReference type="Proteomes" id="UP000283090"/>
    </source>
</evidence>
<dbReference type="AlphaFoldDB" id="A0A436ZVZ3"/>
<gene>
    <name evidence="3" type="ORF">DFL_007540</name>
</gene>
<name>A0A436ZVZ3_ARTFL</name>
<evidence type="ECO:0000313" key="3">
    <source>
        <dbReference type="EMBL" id="RVD83141.1"/>
    </source>
</evidence>
<dbReference type="EMBL" id="SAEB01000009">
    <property type="protein sequence ID" value="RVD83141.1"/>
    <property type="molecule type" value="Genomic_DNA"/>
</dbReference>
<organism evidence="3 4">
    <name type="scientific">Arthrobotrys flagrans</name>
    <name type="common">Nematode-trapping fungus</name>
    <name type="synonym">Trichothecium flagrans</name>
    <dbReference type="NCBI Taxonomy" id="97331"/>
    <lineage>
        <taxon>Eukaryota</taxon>
        <taxon>Fungi</taxon>
        <taxon>Dikarya</taxon>
        <taxon>Ascomycota</taxon>
        <taxon>Pezizomycotina</taxon>
        <taxon>Orbiliomycetes</taxon>
        <taxon>Orbiliales</taxon>
        <taxon>Orbiliaceae</taxon>
        <taxon>Arthrobotrys</taxon>
    </lineage>
</organism>
<protein>
    <submittedName>
        <fullName evidence="3">Uncharacterized protein</fullName>
    </submittedName>
</protein>
<proteinExistence type="predicted"/>